<feature type="region of interest" description="Disordered" evidence="1">
    <location>
        <begin position="1"/>
        <end position="29"/>
    </location>
</feature>
<evidence type="ECO:0000313" key="2">
    <source>
        <dbReference type="EMBL" id="QHT29642.1"/>
    </source>
</evidence>
<dbReference type="EMBL" id="MN738881">
    <property type="protein sequence ID" value="QHT29642.1"/>
    <property type="molecule type" value="Genomic_DNA"/>
</dbReference>
<dbReference type="Gene3D" id="3.60.60.30">
    <property type="match status" value="1"/>
</dbReference>
<sequence length="454" mass="51724">MTTRRRHTHSRSSAARRSKRRSVPTPQVRTQEGWKIIHVAGTPQERGFTHGFLLHQELARIQEKFPFIVNEELRYPYKKYLATCRRTITPLLKTDYPEFYQEIQAISEGAKQAGTDIQVDVLVAWNALMSMYEYLHPAPKRRERSGRCSAFIATGKATRNGEIVMGHTTHTDLVSGAFFHIIMYVRPHRGVPFCMQTAAGCIASGTDWFLTEAGIVGCETTISDINYRPTFSPGHAPYFCRIRHAMQYGKSLDDYAAIMTHHNAGDYASSWLFGDVRSQEIMLCELGCKIAHVQRTRDGIYYGMNSAISPELRAQETDDQEFFNPQTSSGGRNARLHELLYKIHYGKLNPEIAQTILSDHYNVATKKRKPGATTICVHTYDDATDYAENYPHGCTDGKVLDAASARRMTFWGRFGPCCGRGFHAPHFLEHHPRYKKWCDVLESYPVHPWTQLHA</sequence>
<accession>A0A6C0ELQ0</accession>
<name>A0A6C0ELQ0_9ZZZZ</name>
<dbReference type="NCBIfam" id="NF040521">
    <property type="entry name" value="C45_proenzyme"/>
    <property type="match status" value="1"/>
</dbReference>
<dbReference type="AlphaFoldDB" id="A0A6C0ELQ0"/>
<evidence type="ECO:0000256" key="1">
    <source>
        <dbReference type="SAM" id="MobiDB-lite"/>
    </source>
</evidence>
<organism evidence="2">
    <name type="scientific">viral metagenome</name>
    <dbReference type="NCBI Taxonomy" id="1070528"/>
    <lineage>
        <taxon>unclassified sequences</taxon>
        <taxon>metagenomes</taxon>
        <taxon>organismal metagenomes</taxon>
    </lineage>
</organism>
<feature type="compositionally biased region" description="Basic residues" evidence="1">
    <location>
        <begin position="1"/>
        <end position="22"/>
    </location>
</feature>
<proteinExistence type="predicted"/>
<reference evidence="2" key="1">
    <citation type="journal article" date="2020" name="Nature">
        <title>Giant virus diversity and host interactions through global metagenomics.</title>
        <authorList>
            <person name="Schulz F."/>
            <person name="Roux S."/>
            <person name="Paez-Espino D."/>
            <person name="Jungbluth S."/>
            <person name="Walsh D.A."/>
            <person name="Denef V.J."/>
            <person name="McMahon K.D."/>
            <person name="Konstantinidis K.T."/>
            <person name="Eloe-Fadrosh E.A."/>
            <person name="Kyrpides N.C."/>
            <person name="Woyke T."/>
        </authorList>
    </citation>
    <scope>NUCLEOTIDE SEQUENCE</scope>
    <source>
        <strain evidence="2">GVMAG-M-3300009068-24</strain>
    </source>
</reference>
<dbReference type="InterPro" id="IPR047794">
    <property type="entry name" value="C45_proenzyme-like"/>
</dbReference>
<protein>
    <submittedName>
        <fullName evidence="2">Uncharacterized protein</fullName>
    </submittedName>
</protein>